<feature type="transmembrane region" description="Helical" evidence="1">
    <location>
        <begin position="209"/>
        <end position="231"/>
    </location>
</feature>
<name>A0A5D5AKC1_9EURY</name>
<dbReference type="Proteomes" id="UP000324104">
    <property type="component" value="Unassembled WGS sequence"/>
</dbReference>
<sequence>MAPAIVHFLVGASLAVLLAVPLALRTGAERRSLWLVGVGGLWGLFPDVHYVSPVFETQLRTLHESWVADLFAFHYTLDQPPFATNPLESIAGSILVFLVSVTVFTTGTAVSDPHGRNRSDPPTRHSIALRLLVSGYAVVVAAGLAAATVAVVLAATGRLEPVATLVGREGGRTALALVLAVALAGGATFALVVSAVGGFTRRATPLGGAVLGVLLGLCAWVVAAFAAPIWMDTALGLERPIPYVHRVGMVAIVCFGGLVGALYPAVRRLVAPPGYGSSR</sequence>
<organism evidence="2 3">
    <name type="scientific">Natrialba swarupiae</name>
    <dbReference type="NCBI Taxonomy" id="2448032"/>
    <lineage>
        <taxon>Archaea</taxon>
        <taxon>Methanobacteriati</taxon>
        <taxon>Methanobacteriota</taxon>
        <taxon>Stenosarchaea group</taxon>
        <taxon>Halobacteria</taxon>
        <taxon>Halobacteriales</taxon>
        <taxon>Natrialbaceae</taxon>
        <taxon>Natrialba</taxon>
    </lineage>
</organism>
<proteinExistence type="predicted"/>
<comment type="caution">
    <text evidence="2">The sequence shown here is derived from an EMBL/GenBank/DDBJ whole genome shotgun (WGS) entry which is preliminary data.</text>
</comment>
<keyword evidence="1" id="KW-0812">Transmembrane</keyword>
<keyword evidence="1" id="KW-1133">Transmembrane helix</keyword>
<evidence type="ECO:0000256" key="1">
    <source>
        <dbReference type="SAM" id="Phobius"/>
    </source>
</evidence>
<dbReference type="RefSeq" id="WP_149081223.1">
    <property type="nucleotide sequence ID" value="NZ_VTAW01000010.1"/>
</dbReference>
<protein>
    <submittedName>
        <fullName evidence="2">Uncharacterized protein</fullName>
    </submittedName>
</protein>
<accession>A0A5D5AKC1</accession>
<feature type="transmembrane region" description="Helical" evidence="1">
    <location>
        <begin position="174"/>
        <end position="197"/>
    </location>
</feature>
<feature type="transmembrane region" description="Helical" evidence="1">
    <location>
        <begin position="90"/>
        <end position="110"/>
    </location>
</feature>
<dbReference type="EMBL" id="VTAW01000010">
    <property type="protein sequence ID" value="TYT62136.1"/>
    <property type="molecule type" value="Genomic_DNA"/>
</dbReference>
<evidence type="ECO:0000313" key="3">
    <source>
        <dbReference type="Proteomes" id="UP000324104"/>
    </source>
</evidence>
<feature type="transmembrane region" description="Helical" evidence="1">
    <location>
        <begin position="243"/>
        <end position="263"/>
    </location>
</feature>
<feature type="transmembrane region" description="Helical" evidence="1">
    <location>
        <begin position="6"/>
        <end position="24"/>
    </location>
</feature>
<feature type="transmembrane region" description="Helical" evidence="1">
    <location>
        <begin position="131"/>
        <end position="154"/>
    </location>
</feature>
<keyword evidence="1" id="KW-0472">Membrane</keyword>
<feature type="transmembrane region" description="Helical" evidence="1">
    <location>
        <begin position="33"/>
        <end position="52"/>
    </location>
</feature>
<reference evidence="2 3" key="1">
    <citation type="submission" date="2019-08" db="EMBL/GenBank/DDBJ databases">
        <title>Archaea genome.</title>
        <authorList>
            <person name="Kajale S."/>
            <person name="Shouche Y."/>
            <person name="Deshpande N."/>
            <person name="Sharma A."/>
        </authorList>
    </citation>
    <scope>NUCLEOTIDE SEQUENCE [LARGE SCALE GENOMIC DNA]</scope>
    <source>
        <strain evidence="2 3">ESP3B_9</strain>
    </source>
</reference>
<gene>
    <name evidence="2" type="ORF">FYC77_09255</name>
</gene>
<evidence type="ECO:0000313" key="2">
    <source>
        <dbReference type="EMBL" id="TYT62136.1"/>
    </source>
</evidence>
<keyword evidence="3" id="KW-1185">Reference proteome</keyword>
<dbReference type="AlphaFoldDB" id="A0A5D5AKC1"/>